<organism evidence="1">
    <name type="scientific">uncultured Chloroflexus sp</name>
    <dbReference type="NCBI Taxonomy" id="214040"/>
    <lineage>
        <taxon>Bacteria</taxon>
        <taxon>Bacillati</taxon>
        <taxon>Chloroflexota</taxon>
        <taxon>Chloroflexia</taxon>
        <taxon>Chloroflexales</taxon>
        <taxon>Chloroflexineae</taxon>
        <taxon>Chloroflexaceae</taxon>
        <taxon>Chloroflexus</taxon>
        <taxon>environmental samples</taxon>
    </lineage>
</organism>
<proteinExistence type="predicted"/>
<dbReference type="EMBL" id="KF124556">
    <property type="protein sequence ID" value="AIA91873.1"/>
    <property type="molecule type" value="Genomic_DNA"/>
</dbReference>
<evidence type="ECO:0000313" key="1">
    <source>
        <dbReference type="EMBL" id="AIA91873.1"/>
    </source>
</evidence>
<protein>
    <submittedName>
        <fullName evidence="1">CAZy families GH39 protein</fullName>
    </submittedName>
</protein>
<sequence length="110" mass="12588">MVLIQAFERRILTYTPSNPEGWQVESANTGTHYRMWRGLERPERPELAKLAAELSFGEEILGAARDHYIDPYMLVSIAKISRTATPSRWRRVAASACRDPAERGERRTSI</sequence>
<dbReference type="AlphaFoldDB" id="A0A060C5D5"/>
<name>A0A060C5D5_9CHLR</name>
<feature type="non-terminal residue" evidence="1">
    <location>
        <position position="110"/>
    </location>
</feature>
<accession>A0A060C5D5</accession>
<reference evidence="1" key="1">
    <citation type="journal article" date="2013" name="Environ. Microbiol.">
        <title>Seasonally variable intestinal metagenomes of the red palm weevil (Rhynchophorus ferrugineus).</title>
        <authorList>
            <person name="Jia S."/>
            <person name="Zhang X."/>
            <person name="Zhang G."/>
            <person name="Yin A."/>
            <person name="Zhang S."/>
            <person name="Li F."/>
            <person name="Wang L."/>
            <person name="Zhao D."/>
            <person name="Yun Q."/>
            <person name="Tala"/>
            <person name="Wang J."/>
            <person name="Sun G."/>
            <person name="Baabdullah M."/>
            <person name="Yu X."/>
            <person name="Hu S."/>
            <person name="Al-Mssallem I.S."/>
            <person name="Yu J."/>
        </authorList>
    </citation>
    <scope>NUCLEOTIDE SEQUENCE</scope>
</reference>